<dbReference type="InterPro" id="IPR035069">
    <property type="entry name" value="TTHA1013/TTHA0281-like"/>
</dbReference>
<dbReference type="PANTHER" id="PTHR34504">
    <property type="entry name" value="ANTITOXIN HICB"/>
    <property type="match status" value="1"/>
</dbReference>
<proteinExistence type="predicted"/>
<name>A0A327PJ91_9BACT</name>
<accession>A0A327PJ91</accession>
<dbReference type="InterPro" id="IPR031807">
    <property type="entry name" value="HicB-like"/>
</dbReference>
<dbReference type="EMBL" id="QLLK01000004">
    <property type="protein sequence ID" value="RAI91633.1"/>
    <property type="molecule type" value="Genomic_DNA"/>
</dbReference>
<keyword evidence="3" id="KW-1185">Reference proteome</keyword>
<dbReference type="SUPFAM" id="SSF143100">
    <property type="entry name" value="TTHA1013/TTHA0281-like"/>
    <property type="match status" value="1"/>
</dbReference>
<comment type="caution">
    <text evidence="2">The sequence shown here is derived from an EMBL/GenBank/DDBJ whole genome shotgun (WGS) entry which is preliminary data.</text>
</comment>
<dbReference type="PANTHER" id="PTHR34504:SF2">
    <property type="entry name" value="UPF0150 PROTEIN SSL0259"/>
    <property type="match status" value="1"/>
</dbReference>
<evidence type="ECO:0000259" key="1">
    <source>
        <dbReference type="Pfam" id="PF15919"/>
    </source>
</evidence>
<organism evidence="2 3">
    <name type="scientific">Algoriphagus yeomjeoni</name>
    <dbReference type="NCBI Taxonomy" id="291403"/>
    <lineage>
        <taxon>Bacteria</taxon>
        <taxon>Pseudomonadati</taxon>
        <taxon>Bacteroidota</taxon>
        <taxon>Cytophagia</taxon>
        <taxon>Cytophagales</taxon>
        <taxon>Cyclobacteriaceae</taxon>
        <taxon>Algoriphagus</taxon>
    </lineage>
</organism>
<dbReference type="Gene3D" id="3.30.160.250">
    <property type="match status" value="1"/>
</dbReference>
<dbReference type="RefSeq" id="WP_111611210.1">
    <property type="nucleotide sequence ID" value="NZ_QLLK01000004.1"/>
</dbReference>
<reference evidence="2 3" key="1">
    <citation type="submission" date="2018-06" db="EMBL/GenBank/DDBJ databases">
        <title>Genomic Encyclopedia of Archaeal and Bacterial Type Strains, Phase II (KMG-II): from individual species to whole genera.</title>
        <authorList>
            <person name="Goeker M."/>
        </authorList>
    </citation>
    <scope>NUCLEOTIDE SEQUENCE [LARGE SCALE GENOMIC DNA]</scope>
    <source>
        <strain evidence="2 3">DSM 23446</strain>
    </source>
</reference>
<gene>
    <name evidence="2" type="ORF">LV83_01822</name>
</gene>
<evidence type="ECO:0000313" key="3">
    <source>
        <dbReference type="Proteomes" id="UP000249610"/>
    </source>
</evidence>
<dbReference type="InterPro" id="IPR051404">
    <property type="entry name" value="TA_system_antitoxin"/>
</dbReference>
<dbReference type="OrthoDB" id="5419659at2"/>
<dbReference type="AlphaFoldDB" id="A0A327PJ91"/>
<protein>
    <submittedName>
        <fullName evidence="2">Putative RNase H-like HicB family nuclease</fullName>
    </submittedName>
</protein>
<dbReference type="Proteomes" id="UP000249610">
    <property type="component" value="Unassembled WGS sequence"/>
</dbReference>
<dbReference type="Pfam" id="PF15919">
    <property type="entry name" value="HicB_lk_antitox"/>
    <property type="match status" value="1"/>
</dbReference>
<feature type="domain" description="HicB-like antitoxin of toxin-antitoxin system" evidence="1">
    <location>
        <begin position="6"/>
        <end position="66"/>
    </location>
</feature>
<sequence>MERMFRIILTPELDGGFTAIVPSLPGCVTWGETLEHTKEMAKEAISLYIEDMEANGDEIPNDNNSLELSLVVA</sequence>
<evidence type="ECO:0000313" key="2">
    <source>
        <dbReference type="EMBL" id="RAI91633.1"/>
    </source>
</evidence>